<dbReference type="SUPFAM" id="SSF51735">
    <property type="entry name" value="NAD(P)-binding Rossmann-fold domains"/>
    <property type="match status" value="1"/>
</dbReference>
<keyword evidence="2" id="KW-0560">Oxidoreductase</keyword>
<dbReference type="GO" id="GO:0016616">
    <property type="term" value="F:oxidoreductase activity, acting on the CH-OH group of donors, NAD or NADP as acceptor"/>
    <property type="evidence" value="ECO:0007669"/>
    <property type="project" value="UniProtKB-ARBA"/>
</dbReference>
<evidence type="ECO:0000256" key="3">
    <source>
        <dbReference type="RuleBase" id="RU000363"/>
    </source>
</evidence>
<dbReference type="InterPro" id="IPR020904">
    <property type="entry name" value="Sc_DH/Rdtase_CS"/>
</dbReference>
<dbReference type="Proteomes" id="UP001329430">
    <property type="component" value="Chromosome 7"/>
</dbReference>
<comment type="similarity">
    <text evidence="1 3">Belongs to the short-chain dehydrogenases/reductases (SDR) family.</text>
</comment>
<dbReference type="PRINTS" id="PR00081">
    <property type="entry name" value="GDHRDH"/>
</dbReference>
<name>A0AAN7ZJX8_9COLE</name>
<dbReference type="InterPro" id="IPR036291">
    <property type="entry name" value="NAD(P)-bd_dom_sf"/>
</dbReference>
<dbReference type="Pfam" id="PF00106">
    <property type="entry name" value="adh_short"/>
    <property type="match status" value="1"/>
</dbReference>
<evidence type="ECO:0000313" key="5">
    <source>
        <dbReference type="Proteomes" id="UP001329430"/>
    </source>
</evidence>
<reference evidence="4 5" key="1">
    <citation type="journal article" date="2024" name="Insects">
        <title>An Improved Chromosome-Level Genome Assembly of the Firefly Pyrocoelia pectoralis.</title>
        <authorList>
            <person name="Fu X."/>
            <person name="Meyer-Rochow V.B."/>
            <person name="Ballantyne L."/>
            <person name="Zhu X."/>
        </authorList>
    </citation>
    <scope>NUCLEOTIDE SEQUENCE [LARGE SCALE GENOMIC DNA]</scope>
    <source>
        <strain evidence="4">XCY_ONT2</strain>
    </source>
</reference>
<dbReference type="PANTHER" id="PTHR43115:SF4">
    <property type="entry name" value="DEHYDROGENASE_REDUCTASE SDR FAMILY MEMBER 11"/>
    <property type="match status" value="1"/>
</dbReference>
<evidence type="ECO:0008006" key="6">
    <source>
        <dbReference type="Google" id="ProtNLM"/>
    </source>
</evidence>
<dbReference type="PROSITE" id="PS00061">
    <property type="entry name" value="ADH_SHORT"/>
    <property type="match status" value="1"/>
</dbReference>
<gene>
    <name evidence="4" type="ORF">RI129_010420</name>
</gene>
<keyword evidence="5" id="KW-1185">Reference proteome</keyword>
<protein>
    <recommendedName>
        <fullName evidence="6">Farnesol dehydrogenase</fullName>
    </recommendedName>
</protein>
<accession>A0AAN7ZJX8</accession>
<dbReference type="PRINTS" id="PR00080">
    <property type="entry name" value="SDRFAMILY"/>
</dbReference>
<evidence type="ECO:0000256" key="2">
    <source>
        <dbReference type="ARBA" id="ARBA00023002"/>
    </source>
</evidence>
<dbReference type="PANTHER" id="PTHR43115">
    <property type="entry name" value="DEHYDROGENASE/REDUCTASE SDR FAMILY MEMBER 11"/>
    <property type="match status" value="1"/>
</dbReference>
<sequence>MDRWQGKVAVVTGISSGIGRAVATQFVEAGLKVVGLARRRERGEELSKRLEGGKGVFYYIEADVTKEDDILNANEWIEKNLGPVHILVNNAGTASVTTLVDGELHLWKKILDTNVLGMRKNNVDGHIIHINSLSGHRVFFHSTLNVYAASKYAVTALTETLRQELNSIGSKIKISSVCPGIVDTEMLLGGSVDDFVAVEEGVPTILKPKDIADTILYILSTPPHVQIHEVQMRAQGQHA</sequence>
<proteinExistence type="inferred from homology"/>
<dbReference type="EMBL" id="JAVRBK010000007">
    <property type="protein sequence ID" value="KAK5641873.1"/>
    <property type="molecule type" value="Genomic_DNA"/>
</dbReference>
<evidence type="ECO:0000313" key="4">
    <source>
        <dbReference type="EMBL" id="KAK5641873.1"/>
    </source>
</evidence>
<evidence type="ECO:0000256" key="1">
    <source>
        <dbReference type="ARBA" id="ARBA00006484"/>
    </source>
</evidence>
<dbReference type="Gene3D" id="3.40.50.720">
    <property type="entry name" value="NAD(P)-binding Rossmann-like Domain"/>
    <property type="match status" value="1"/>
</dbReference>
<organism evidence="4 5">
    <name type="scientific">Pyrocoelia pectoralis</name>
    <dbReference type="NCBI Taxonomy" id="417401"/>
    <lineage>
        <taxon>Eukaryota</taxon>
        <taxon>Metazoa</taxon>
        <taxon>Ecdysozoa</taxon>
        <taxon>Arthropoda</taxon>
        <taxon>Hexapoda</taxon>
        <taxon>Insecta</taxon>
        <taxon>Pterygota</taxon>
        <taxon>Neoptera</taxon>
        <taxon>Endopterygota</taxon>
        <taxon>Coleoptera</taxon>
        <taxon>Polyphaga</taxon>
        <taxon>Elateriformia</taxon>
        <taxon>Elateroidea</taxon>
        <taxon>Lampyridae</taxon>
        <taxon>Lampyrinae</taxon>
        <taxon>Pyrocoelia</taxon>
    </lineage>
</organism>
<dbReference type="InterPro" id="IPR002347">
    <property type="entry name" value="SDR_fam"/>
</dbReference>
<comment type="caution">
    <text evidence="4">The sequence shown here is derived from an EMBL/GenBank/DDBJ whole genome shotgun (WGS) entry which is preliminary data.</text>
</comment>
<dbReference type="FunFam" id="3.40.50.720:FF:000047">
    <property type="entry name" value="NADP-dependent L-serine/L-allo-threonine dehydrogenase"/>
    <property type="match status" value="1"/>
</dbReference>
<dbReference type="AlphaFoldDB" id="A0AAN7ZJX8"/>